<evidence type="ECO:0000256" key="14">
    <source>
        <dbReference type="SAM" id="Coils"/>
    </source>
</evidence>
<dbReference type="Pfam" id="PF01627">
    <property type="entry name" value="Hpt"/>
    <property type="match status" value="1"/>
</dbReference>
<dbReference type="EMBL" id="BPMK01000001">
    <property type="protein sequence ID" value="GIZ50002.1"/>
    <property type="molecule type" value="Genomic_DNA"/>
</dbReference>
<keyword evidence="20" id="KW-0808">Transferase</keyword>
<keyword evidence="10" id="KW-0902">Two-component regulatory system</keyword>
<evidence type="ECO:0000256" key="10">
    <source>
        <dbReference type="ARBA" id="ARBA00023012"/>
    </source>
</evidence>
<evidence type="ECO:0000256" key="3">
    <source>
        <dbReference type="ARBA" id="ARBA00012438"/>
    </source>
</evidence>
<evidence type="ECO:0000256" key="9">
    <source>
        <dbReference type="ARBA" id="ARBA00022989"/>
    </source>
</evidence>
<feature type="domain" description="Histidine kinase" evidence="17">
    <location>
        <begin position="467"/>
        <end position="688"/>
    </location>
</feature>
<dbReference type="RefSeq" id="WP_220806195.1">
    <property type="nucleotide sequence ID" value="NZ_BPMK01000001.1"/>
</dbReference>
<evidence type="ECO:0000256" key="7">
    <source>
        <dbReference type="ARBA" id="ARBA00022741"/>
    </source>
</evidence>
<comment type="subcellular location">
    <subcellularLocation>
        <location evidence="2">Cell membrane</location>
        <topology evidence="2">Multi-pass membrane protein</topology>
    </subcellularLocation>
</comment>
<dbReference type="Gene3D" id="3.40.50.2300">
    <property type="match status" value="1"/>
</dbReference>
<dbReference type="InterPro" id="IPR003594">
    <property type="entry name" value="HATPase_dom"/>
</dbReference>
<reference evidence="20 21" key="1">
    <citation type="journal article" date="2022" name="Int. J. Syst. Evol. Microbiol.">
        <title>Noviherbaspirillum aridicola sp. nov., isolated from an arid soil in Pakistan.</title>
        <authorList>
            <person name="Khan I.U."/>
            <person name="Saqib M."/>
            <person name="Amin A."/>
            <person name="Hussain F."/>
            <person name="Li L."/>
            <person name="Liu Y.H."/>
            <person name="Fang B.Z."/>
            <person name="Ahmed I."/>
            <person name="Li W.J."/>
        </authorList>
    </citation>
    <scope>NUCLEOTIDE SEQUENCE [LARGE SCALE GENOMIC DNA]</scope>
    <source>
        <strain evidence="20 21">NCCP-691</strain>
    </source>
</reference>
<feature type="coiled-coil region" evidence="14">
    <location>
        <begin position="433"/>
        <end position="467"/>
    </location>
</feature>
<keyword evidence="8" id="KW-0067">ATP-binding</keyword>
<dbReference type="PANTHER" id="PTHR45339:SF1">
    <property type="entry name" value="HYBRID SIGNAL TRANSDUCTION HISTIDINE KINASE J"/>
    <property type="match status" value="1"/>
</dbReference>
<keyword evidence="14" id="KW-0175">Coiled coil</keyword>
<dbReference type="Pfam" id="PF02518">
    <property type="entry name" value="HATPase_c"/>
    <property type="match status" value="1"/>
</dbReference>
<evidence type="ECO:0000256" key="15">
    <source>
        <dbReference type="SAM" id="Phobius"/>
    </source>
</evidence>
<feature type="domain" description="HPt" evidence="19">
    <location>
        <begin position="870"/>
        <end position="968"/>
    </location>
</feature>
<dbReference type="InterPro" id="IPR036641">
    <property type="entry name" value="HPT_dom_sf"/>
</dbReference>
<keyword evidence="4" id="KW-1003">Cell membrane</keyword>
<dbReference type="Gene3D" id="1.20.120.160">
    <property type="entry name" value="HPT domain"/>
    <property type="match status" value="1"/>
</dbReference>
<proteinExistence type="predicted"/>
<feature type="domain" description="Response regulatory" evidence="18">
    <location>
        <begin position="717"/>
        <end position="836"/>
    </location>
</feature>
<feature type="transmembrane region" description="Helical" evidence="15">
    <location>
        <begin position="344"/>
        <end position="361"/>
    </location>
</feature>
<dbReference type="Pfam" id="PF00072">
    <property type="entry name" value="Response_reg"/>
    <property type="match status" value="1"/>
</dbReference>
<dbReference type="SUPFAM" id="SSF47226">
    <property type="entry name" value="Histidine-containing phosphotransfer domain, HPT domain"/>
    <property type="match status" value="1"/>
</dbReference>
<dbReference type="EC" id="2.7.13.3" evidence="3"/>
<dbReference type="SUPFAM" id="SSF52172">
    <property type="entry name" value="CheY-like"/>
    <property type="match status" value="1"/>
</dbReference>
<dbReference type="InterPro" id="IPR005467">
    <property type="entry name" value="His_kinase_dom"/>
</dbReference>
<keyword evidence="21" id="KW-1185">Reference proteome</keyword>
<dbReference type="Gene3D" id="3.30.565.10">
    <property type="entry name" value="Histidine kinase-like ATPase, C-terminal domain"/>
    <property type="match status" value="1"/>
</dbReference>
<dbReference type="InterPro" id="IPR004358">
    <property type="entry name" value="Sig_transdc_His_kin-like_C"/>
</dbReference>
<dbReference type="PRINTS" id="PR00344">
    <property type="entry name" value="BCTRLSENSOR"/>
</dbReference>
<dbReference type="InterPro" id="IPR011006">
    <property type="entry name" value="CheY-like_superfamily"/>
</dbReference>
<dbReference type="Pfam" id="PF00512">
    <property type="entry name" value="HisKA"/>
    <property type="match status" value="1"/>
</dbReference>
<keyword evidence="16" id="KW-0732">Signal</keyword>
<dbReference type="Proteomes" id="UP000887222">
    <property type="component" value="Unassembled WGS sequence"/>
</dbReference>
<evidence type="ECO:0000256" key="5">
    <source>
        <dbReference type="ARBA" id="ARBA00022553"/>
    </source>
</evidence>
<evidence type="ECO:0000256" key="2">
    <source>
        <dbReference type="ARBA" id="ARBA00004651"/>
    </source>
</evidence>
<protein>
    <recommendedName>
        <fullName evidence="3">histidine kinase</fullName>
        <ecNumber evidence="3">2.7.13.3</ecNumber>
    </recommendedName>
</protein>
<keyword evidence="5 13" id="KW-0597">Phosphoprotein</keyword>
<keyword evidence="7" id="KW-0547">Nucleotide-binding</keyword>
<dbReference type="PROSITE" id="PS50894">
    <property type="entry name" value="HPT"/>
    <property type="match status" value="1"/>
</dbReference>
<keyword evidence="6 15" id="KW-0812">Transmembrane</keyword>
<evidence type="ECO:0000313" key="21">
    <source>
        <dbReference type="Proteomes" id="UP000887222"/>
    </source>
</evidence>
<organism evidence="20 21">
    <name type="scientific">Noviherbaspirillum aridicola</name>
    <dbReference type="NCBI Taxonomy" id="2849687"/>
    <lineage>
        <taxon>Bacteria</taxon>
        <taxon>Pseudomonadati</taxon>
        <taxon>Pseudomonadota</taxon>
        <taxon>Betaproteobacteria</taxon>
        <taxon>Burkholderiales</taxon>
        <taxon>Oxalobacteraceae</taxon>
        <taxon>Noviherbaspirillum</taxon>
    </lineage>
</organism>
<dbReference type="InterPro" id="IPR011622">
    <property type="entry name" value="7TMR_DISM_rcpt_extracell_dom2"/>
</dbReference>
<dbReference type="InterPro" id="IPR036890">
    <property type="entry name" value="HATPase_C_sf"/>
</dbReference>
<dbReference type="SMART" id="SM00388">
    <property type="entry name" value="HisKA"/>
    <property type="match status" value="1"/>
</dbReference>
<dbReference type="SUPFAM" id="SSF47384">
    <property type="entry name" value="Homodimeric domain of signal transducing histidine kinase"/>
    <property type="match status" value="1"/>
</dbReference>
<dbReference type="Gene3D" id="2.60.40.2380">
    <property type="match status" value="1"/>
</dbReference>
<evidence type="ECO:0000259" key="17">
    <source>
        <dbReference type="PROSITE" id="PS50109"/>
    </source>
</evidence>
<dbReference type="CDD" id="cd16922">
    <property type="entry name" value="HATPase_EvgS-ArcB-TorS-like"/>
    <property type="match status" value="1"/>
</dbReference>
<dbReference type="InterPro" id="IPR011623">
    <property type="entry name" value="7TMR_DISM_rcpt_extracell_dom1"/>
</dbReference>
<feature type="transmembrane region" description="Helical" evidence="15">
    <location>
        <begin position="312"/>
        <end position="332"/>
    </location>
</feature>
<feature type="transmembrane region" description="Helical" evidence="15">
    <location>
        <begin position="253"/>
        <end position="273"/>
    </location>
</feature>
<feature type="modified residue" description="4-aspartylphosphate" evidence="13">
    <location>
        <position position="769"/>
    </location>
</feature>
<dbReference type="PROSITE" id="PS50109">
    <property type="entry name" value="HIS_KIN"/>
    <property type="match status" value="1"/>
</dbReference>
<feature type="transmembrane region" description="Helical" evidence="15">
    <location>
        <begin position="196"/>
        <end position="214"/>
    </location>
</feature>
<dbReference type="Pfam" id="PF07696">
    <property type="entry name" value="7TMR-DISMED2"/>
    <property type="match status" value="1"/>
</dbReference>
<dbReference type="SMART" id="SM00448">
    <property type="entry name" value="REC"/>
    <property type="match status" value="1"/>
</dbReference>
<sequence length="968" mass="105552">MCTSVSWLRSWAALLLWICLCLPAAASGLRVDPDSGEKPVTLTPYWDVLIDPEGKWTVEDVTTPQLDRRFSPSGSDGDTLALGLTRATVWLRITLGNPGVADLDRLLEIAFPQLHSVQLFIPDEHGYRMVATGQALPFASRPYNHRNFVFPLRLAGRSHQTFYLRVSSEGSLSIPARLWEPESFARRSLLEYIGQSLYFGMMLALGLFNFLLFVSLRDRTYLCYVAFVAANALSILGFGGVGFQFLWPDSPRWQTVSCMFGFALTGVTLLVFQRSLLATRVSVPVLDRVISVFLVLNLLQIVGFSLLPVHRLIVAGIALDVANMLLALIIGIAAMRKGQRSARFFLLAFSCLMVAAILTALRGAGVPGIPSAVGIYGMQIGSALEMLLLSLTLADRFNQIRRDKEYAQHQLVDSLKRSERMLERRVAERTTELSLINQELREHERALKRAKEDAEQASQMKSAFLANMSHEIRTPMNAVVGMAWLALRTGLTGMQRDCVEKIHRASVSLLGIIDDILDFSKIEAGKMRVERVDFSLRDVLTNLANVTGQRAGDKGLDYLIEIDDGVPEWLQGDPLRLGQVLVNLASNAIKFTPRGSVRVSCAPVGEDASGVMLRFAVEDTGIGLTAEQQARLFEPFTQADESTTRRYGGTGLGLAISTRLVEMMGGAISVRSSPGTGSCFSFELRLGRAQAPALPRPESGGLAPLTPEAVPQFAGRRVLLVEDNDVNQEIAEAMLQAAGIEVTVAGNGAIALDMLLAAGPDAWDLVLMDIQMPEMNGHEATRRLRMDPRFDGLPVLAITAHAVADEREQCLASGMQDHVSKPIDPAAFYRALSRWLPAAGGNRQEQSRHAHAPAIPGFDTAAALERLGGDIDLYQRVLRMMAHSLKDGLERFAAASEAGDRGAMAAVMHEMRGMAANVGALRLAEDASALEQALRAGSEHADQAKAFRLLAQQTLAALEQASDTETVA</sequence>
<dbReference type="Gene3D" id="1.10.287.130">
    <property type="match status" value="1"/>
</dbReference>
<feature type="transmembrane region" description="Helical" evidence="15">
    <location>
        <begin position="285"/>
        <end position="306"/>
    </location>
</feature>
<feature type="chain" id="PRO_5045197933" description="histidine kinase" evidence="16">
    <location>
        <begin position="27"/>
        <end position="968"/>
    </location>
</feature>
<dbReference type="SUPFAM" id="SSF55874">
    <property type="entry name" value="ATPase domain of HSP90 chaperone/DNA topoisomerase II/histidine kinase"/>
    <property type="match status" value="1"/>
</dbReference>
<evidence type="ECO:0000256" key="16">
    <source>
        <dbReference type="SAM" id="SignalP"/>
    </source>
</evidence>
<evidence type="ECO:0000256" key="4">
    <source>
        <dbReference type="ARBA" id="ARBA00022475"/>
    </source>
</evidence>
<dbReference type="SMART" id="SM00387">
    <property type="entry name" value="HATPase_c"/>
    <property type="match status" value="1"/>
</dbReference>
<comment type="catalytic activity">
    <reaction evidence="1">
        <text>ATP + protein L-histidine = ADP + protein N-phospho-L-histidine.</text>
        <dbReference type="EC" id="2.7.13.3"/>
    </reaction>
</comment>
<evidence type="ECO:0000313" key="20">
    <source>
        <dbReference type="EMBL" id="GIZ50002.1"/>
    </source>
</evidence>
<dbReference type="CDD" id="cd17546">
    <property type="entry name" value="REC_hyHK_CKI1_RcsC-like"/>
    <property type="match status" value="1"/>
</dbReference>
<feature type="modified residue" description="Phosphohistidine" evidence="12">
    <location>
        <position position="909"/>
    </location>
</feature>
<evidence type="ECO:0000259" key="19">
    <source>
        <dbReference type="PROSITE" id="PS50894"/>
    </source>
</evidence>
<evidence type="ECO:0000256" key="6">
    <source>
        <dbReference type="ARBA" id="ARBA00022692"/>
    </source>
</evidence>
<dbReference type="InterPro" id="IPR001789">
    <property type="entry name" value="Sig_transdc_resp-reg_receiver"/>
</dbReference>
<keyword evidence="20" id="KW-0418">Kinase</keyword>
<dbReference type="Pfam" id="PF07695">
    <property type="entry name" value="7TMR-DISM_7TM"/>
    <property type="match status" value="1"/>
</dbReference>
<dbReference type="InterPro" id="IPR003661">
    <property type="entry name" value="HisK_dim/P_dom"/>
</dbReference>
<dbReference type="CDD" id="cd00082">
    <property type="entry name" value="HisKA"/>
    <property type="match status" value="1"/>
</dbReference>
<feature type="transmembrane region" description="Helical" evidence="15">
    <location>
        <begin position="221"/>
        <end position="247"/>
    </location>
</feature>
<dbReference type="PROSITE" id="PS50110">
    <property type="entry name" value="RESPONSE_REGULATORY"/>
    <property type="match status" value="1"/>
</dbReference>
<dbReference type="InterPro" id="IPR008207">
    <property type="entry name" value="Sig_transdc_His_kin_Hpt_dom"/>
</dbReference>
<dbReference type="GO" id="GO:0016301">
    <property type="term" value="F:kinase activity"/>
    <property type="evidence" value="ECO:0007669"/>
    <property type="project" value="UniProtKB-KW"/>
</dbReference>
<evidence type="ECO:0000256" key="8">
    <source>
        <dbReference type="ARBA" id="ARBA00022840"/>
    </source>
</evidence>
<gene>
    <name evidence="20" type="primary">ladS</name>
    <name evidence="20" type="ORF">NCCP691_00160</name>
</gene>
<evidence type="ECO:0000256" key="12">
    <source>
        <dbReference type="PROSITE-ProRule" id="PRU00110"/>
    </source>
</evidence>
<accession>A0ABQ4PZ15</accession>
<evidence type="ECO:0000259" key="18">
    <source>
        <dbReference type="PROSITE" id="PS50110"/>
    </source>
</evidence>
<dbReference type="InterPro" id="IPR036097">
    <property type="entry name" value="HisK_dim/P_sf"/>
</dbReference>
<keyword evidence="9 15" id="KW-1133">Transmembrane helix</keyword>
<name>A0ABQ4PZ15_9BURK</name>
<dbReference type="PANTHER" id="PTHR45339">
    <property type="entry name" value="HYBRID SIGNAL TRANSDUCTION HISTIDINE KINASE J"/>
    <property type="match status" value="1"/>
</dbReference>
<evidence type="ECO:0000256" key="11">
    <source>
        <dbReference type="ARBA" id="ARBA00023136"/>
    </source>
</evidence>
<evidence type="ECO:0000256" key="13">
    <source>
        <dbReference type="PROSITE-ProRule" id="PRU00169"/>
    </source>
</evidence>
<keyword evidence="11 15" id="KW-0472">Membrane</keyword>
<evidence type="ECO:0000256" key="1">
    <source>
        <dbReference type="ARBA" id="ARBA00000085"/>
    </source>
</evidence>
<feature type="signal peptide" evidence="16">
    <location>
        <begin position="1"/>
        <end position="26"/>
    </location>
</feature>
<comment type="caution">
    <text evidence="20">The sequence shown here is derived from an EMBL/GenBank/DDBJ whole genome shotgun (WGS) entry which is preliminary data.</text>
</comment>